<organism evidence="1 2">
    <name type="scientific">Georgenia halotolerans</name>
    <dbReference type="NCBI Taxonomy" id="3028317"/>
    <lineage>
        <taxon>Bacteria</taxon>
        <taxon>Bacillati</taxon>
        <taxon>Actinomycetota</taxon>
        <taxon>Actinomycetes</taxon>
        <taxon>Micrococcales</taxon>
        <taxon>Bogoriellaceae</taxon>
        <taxon>Georgenia</taxon>
    </lineage>
</organism>
<accession>A0ABT5TYH1</accession>
<dbReference type="PANTHER" id="PTHR12526:SF600">
    <property type="entry name" value="GLYCOSYL TRANSFERASE GROUP 1"/>
    <property type="match status" value="1"/>
</dbReference>
<reference evidence="1" key="1">
    <citation type="submission" date="2023-02" db="EMBL/GenBank/DDBJ databases">
        <title>Georgenia sp.10Sc9-8, isolated from a soil sample collected from the Taklamakan desert.</title>
        <authorList>
            <person name="Liu S."/>
        </authorList>
    </citation>
    <scope>NUCLEOTIDE SEQUENCE</scope>
    <source>
        <strain evidence="1">10Sc9-8</strain>
    </source>
</reference>
<protein>
    <submittedName>
        <fullName evidence="1">Glycosyltransferase family 4 protein</fullName>
    </submittedName>
</protein>
<keyword evidence="2" id="KW-1185">Reference proteome</keyword>
<dbReference type="PANTHER" id="PTHR12526">
    <property type="entry name" value="GLYCOSYLTRANSFERASE"/>
    <property type="match status" value="1"/>
</dbReference>
<sequence>MSRTSPLASARSVLVLTVVHHPEDARIRHREIAALLDAGWHVTYAAPFSGYDLEVPGPVRTGQGDLRHRDVRRATGRRRLAALLHAHRILRTLGPRHDVMVIHDPELLLAAALLPGEQVVWDVHEDTAAAIQAKEWVPGPLRRAVAAAVHGAEQLAERRFPLLLAEYQYQDRFRRRHVVVPNAVSVPAAPAPPGTGRVVYLGTVTMERGAAEMVEVADALHTRTRGQVTLEVVGPAHGRAADLLADAARRGHLRWHGFVPSSRALAMLDGALAGLSLLQDLPNYRHSMPTKILEYMAHGVPVVTTPLPLAQTAVRGAGIVVPFADPDAAVEAILRLREDPDLAARLGAAGHGVASESYDWAQLSEGFVGTLAALATSPPKNR</sequence>
<comment type="caution">
    <text evidence="1">The sequence shown here is derived from an EMBL/GenBank/DDBJ whole genome shotgun (WGS) entry which is preliminary data.</text>
</comment>
<evidence type="ECO:0000313" key="2">
    <source>
        <dbReference type="Proteomes" id="UP001165561"/>
    </source>
</evidence>
<name>A0ABT5TYH1_9MICO</name>
<dbReference type="SUPFAM" id="SSF53756">
    <property type="entry name" value="UDP-Glycosyltransferase/glycogen phosphorylase"/>
    <property type="match status" value="1"/>
</dbReference>
<dbReference type="CDD" id="cd03801">
    <property type="entry name" value="GT4_PimA-like"/>
    <property type="match status" value="1"/>
</dbReference>
<gene>
    <name evidence="1" type="ORF">PU560_05535</name>
</gene>
<evidence type="ECO:0000313" key="1">
    <source>
        <dbReference type="EMBL" id="MDD9205931.1"/>
    </source>
</evidence>
<dbReference type="Gene3D" id="3.40.50.2000">
    <property type="entry name" value="Glycogen Phosphorylase B"/>
    <property type="match status" value="2"/>
</dbReference>
<dbReference type="Pfam" id="PF13692">
    <property type="entry name" value="Glyco_trans_1_4"/>
    <property type="match status" value="1"/>
</dbReference>
<proteinExistence type="predicted"/>
<dbReference type="Proteomes" id="UP001165561">
    <property type="component" value="Unassembled WGS sequence"/>
</dbReference>
<dbReference type="EMBL" id="JARACI010000719">
    <property type="protein sequence ID" value="MDD9205931.1"/>
    <property type="molecule type" value="Genomic_DNA"/>
</dbReference>